<reference evidence="3" key="2">
    <citation type="submission" date="2020-02" db="EMBL/GenBank/DDBJ databases">
        <authorList>
            <person name="Matsumoto Y."/>
            <person name="Motooka D."/>
            <person name="Nakamura S."/>
        </authorList>
    </citation>
    <scope>NUCLEOTIDE SEQUENCE</scope>
    <source>
        <strain evidence="3">JCM 17322</strain>
    </source>
</reference>
<feature type="compositionally biased region" description="Polar residues" evidence="1">
    <location>
        <begin position="34"/>
        <end position="47"/>
    </location>
</feature>
<comment type="caution">
    <text evidence="3">The sequence shown here is derived from an EMBL/GenBank/DDBJ whole genome shotgun (WGS) entry which is preliminary data.</text>
</comment>
<keyword evidence="4" id="KW-1185">Reference proteome</keyword>
<dbReference type="EMBL" id="BLKW01000003">
    <property type="protein sequence ID" value="GFG74682.1"/>
    <property type="molecule type" value="Genomic_DNA"/>
</dbReference>
<organism evidence="3 4">
    <name type="scientific">Mycobacterium botniense</name>
    <dbReference type="NCBI Taxonomy" id="84962"/>
    <lineage>
        <taxon>Bacteria</taxon>
        <taxon>Bacillati</taxon>
        <taxon>Actinomycetota</taxon>
        <taxon>Actinomycetes</taxon>
        <taxon>Mycobacteriales</taxon>
        <taxon>Mycobacteriaceae</taxon>
        <taxon>Mycobacterium</taxon>
    </lineage>
</organism>
<evidence type="ECO:0000256" key="1">
    <source>
        <dbReference type="SAM" id="MobiDB-lite"/>
    </source>
</evidence>
<feature type="region of interest" description="Disordered" evidence="1">
    <location>
        <begin position="23"/>
        <end position="47"/>
    </location>
</feature>
<dbReference type="Proteomes" id="UP000465361">
    <property type="component" value="Unassembled WGS sequence"/>
</dbReference>
<evidence type="ECO:0000313" key="2">
    <source>
        <dbReference type="EMBL" id="GFG74640.1"/>
    </source>
</evidence>
<evidence type="ECO:0000313" key="3">
    <source>
        <dbReference type="EMBL" id="GFG74682.1"/>
    </source>
</evidence>
<dbReference type="RefSeq" id="WP_157139267.1">
    <property type="nucleotide sequence ID" value="NZ_BLKW01000002.1"/>
</dbReference>
<dbReference type="EMBL" id="BLKW01000002">
    <property type="protein sequence ID" value="GFG74640.1"/>
    <property type="molecule type" value="Genomic_DNA"/>
</dbReference>
<protein>
    <submittedName>
        <fullName evidence="3">Uncharacterized protein</fullName>
    </submittedName>
</protein>
<dbReference type="AlphaFoldDB" id="A0A7I9XY10"/>
<gene>
    <name evidence="2" type="ORF">MBOT_20050</name>
    <name evidence="3" type="ORF">MBOT_20470</name>
</gene>
<name>A0A7I9XY10_9MYCO</name>
<evidence type="ECO:0000313" key="4">
    <source>
        <dbReference type="Proteomes" id="UP000465361"/>
    </source>
</evidence>
<reference evidence="3 4" key="1">
    <citation type="journal article" date="2019" name="Emerg. Microbes Infect.">
        <title>Comprehensive subspecies identification of 175 nontuberculous mycobacteria species based on 7547 genomic profiles.</title>
        <authorList>
            <person name="Matsumoto Y."/>
            <person name="Kinjo T."/>
            <person name="Motooka D."/>
            <person name="Nabeya D."/>
            <person name="Jung N."/>
            <person name="Uechi K."/>
            <person name="Horii T."/>
            <person name="Iida T."/>
            <person name="Fujita J."/>
            <person name="Nakamura S."/>
        </authorList>
    </citation>
    <scope>NUCLEOTIDE SEQUENCE [LARGE SCALE GENOMIC DNA]</scope>
    <source>
        <strain evidence="3 4">JCM 17322</strain>
    </source>
</reference>
<sequence>MLGAGIFAIADMAGTVTAASITGHQPVDEGGADQTLSPNGSVMTGTP</sequence>
<proteinExistence type="predicted"/>
<accession>A0A7I9XY10</accession>